<comment type="similarity">
    <text evidence="3">Belongs to the RRG9 family.</text>
</comment>
<comment type="subcellular location">
    <subcellularLocation>
        <location evidence="2">Mitochondrion</location>
    </subcellularLocation>
</comment>
<dbReference type="PANTHER" id="PTHR13475:SF3">
    <property type="entry name" value="NEUGRIN"/>
    <property type="match status" value="1"/>
</dbReference>
<dbReference type="OrthoDB" id="5578174at2759"/>
<evidence type="ECO:0000256" key="1">
    <source>
        <dbReference type="ARBA" id="ARBA00003548"/>
    </source>
</evidence>
<dbReference type="Proteomes" id="UP000241107">
    <property type="component" value="Unassembled WGS sequence"/>
</dbReference>
<accession>A0A2P7YTC2</accession>
<dbReference type="GO" id="GO:0005634">
    <property type="term" value="C:nucleus"/>
    <property type="evidence" value="ECO:0007669"/>
    <property type="project" value="TreeGrafter"/>
</dbReference>
<evidence type="ECO:0000256" key="2">
    <source>
        <dbReference type="ARBA" id="ARBA00004173"/>
    </source>
</evidence>
<dbReference type="InterPro" id="IPR010487">
    <property type="entry name" value="NGRN/Rrg9"/>
</dbReference>
<keyword evidence="7" id="KW-1185">Reference proteome</keyword>
<name>A0A2P7YTC2_9ASCO</name>
<evidence type="ECO:0000256" key="5">
    <source>
        <dbReference type="SAM" id="MobiDB-lite"/>
    </source>
</evidence>
<evidence type="ECO:0000313" key="6">
    <source>
        <dbReference type="EMBL" id="PSK39199.1"/>
    </source>
</evidence>
<gene>
    <name evidence="6" type="ORF">C7M61_001802</name>
</gene>
<comment type="function">
    <text evidence="1">Required for respiratory activity and maintenance and expression of the mitochondrial genome.</text>
</comment>
<dbReference type="STRING" id="418784.A0A2P7YTC2"/>
<sequence>MWCRLCLRLNIPIQKPAFTLWQPLRTYAKPPRSETAFEQKIREADREHAKNAPAWVKREQSHKKRYGSWNPTRKLTRQQITEIRELKQRIPTIKTVQIADVFQINPENIRRILKSKWTPTEGELEDIEKRTEKRKAKKRETKSTEKVKAPRASTVVKVHGFLAQRQIEQRQLVEKTQLKGRKKRDNDRRGTYTKSVGDLID</sequence>
<organism evidence="6 7">
    <name type="scientific">Candidozyma pseudohaemuli</name>
    <dbReference type="NCBI Taxonomy" id="418784"/>
    <lineage>
        <taxon>Eukaryota</taxon>
        <taxon>Fungi</taxon>
        <taxon>Dikarya</taxon>
        <taxon>Ascomycota</taxon>
        <taxon>Saccharomycotina</taxon>
        <taxon>Pichiomycetes</taxon>
        <taxon>Metschnikowiaceae</taxon>
        <taxon>Candidozyma</taxon>
    </lineage>
</organism>
<dbReference type="RefSeq" id="XP_024714336.1">
    <property type="nucleotide sequence ID" value="XM_024857200.1"/>
</dbReference>
<feature type="region of interest" description="Disordered" evidence="5">
    <location>
        <begin position="173"/>
        <end position="201"/>
    </location>
</feature>
<reference evidence="6 7" key="1">
    <citation type="submission" date="2018-03" db="EMBL/GenBank/DDBJ databases">
        <title>Candida pseudohaemulonii genome assembly and annotation.</title>
        <authorList>
            <person name="Munoz J.F."/>
            <person name="Gade L.G."/>
            <person name="Chow N.A."/>
            <person name="Litvintseva A.P."/>
            <person name="Loparev V.N."/>
            <person name="Cuomo C.A."/>
        </authorList>
    </citation>
    <scope>NUCLEOTIDE SEQUENCE [LARGE SCALE GENOMIC DNA]</scope>
    <source>
        <strain evidence="6 7">B12108</strain>
    </source>
</reference>
<feature type="region of interest" description="Disordered" evidence="5">
    <location>
        <begin position="123"/>
        <end position="151"/>
    </location>
</feature>
<dbReference type="GO" id="GO:0005739">
    <property type="term" value="C:mitochondrion"/>
    <property type="evidence" value="ECO:0007669"/>
    <property type="project" value="UniProtKB-SubCell"/>
</dbReference>
<evidence type="ECO:0000256" key="4">
    <source>
        <dbReference type="ARBA" id="ARBA00013566"/>
    </source>
</evidence>
<dbReference type="GeneID" id="36565192"/>
<comment type="caution">
    <text evidence="6">The sequence shown here is derived from an EMBL/GenBank/DDBJ whole genome shotgun (WGS) entry which is preliminary data.</text>
</comment>
<dbReference type="EMBL" id="PYFQ01000003">
    <property type="protein sequence ID" value="PSK39199.1"/>
    <property type="molecule type" value="Genomic_DNA"/>
</dbReference>
<evidence type="ECO:0000256" key="3">
    <source>
        <dbReference type="ARBA" id="ARBA00010895"/>
    </source>
</evidence>
<dbReference type="Pfam" id="PF06413">
    <property type="entry name" value="Neugrin"/>
    <property type="match status" value="1"/>
</dbReference>
<proteinExistence type="inferred from homology"/>
<evidence type="ECO:0000313" key="7">
    <source>
        <dbReference type="Proteomes" id="UP000241107"/>
    </source>
</evidence>
<dbReference type="PANTHER" id="PTHR13475">
    <property type="entry name" value="NEUGRIN"/>
    <property type="match status" value="1"/>
</dbReference>
<dbReference type="AlphaFoldDB" id="A0A2P7YTC2"/>
<protein>
    <recommendedName>
        <fullName evidence="4">Required for respiratory growth protein 9, mitochondrial</fullName>
    </recommendedName>
</protein>
<dbReference type="VEuPathDB" id="FungiDB:C7M61_001802"/>